<dbReference type="WBParaSite" id="GPUH_0000831101-mRNA-1">
    <property type="protein sequence ID" value="GPUH_0000831101-mRNA-1"/>
    <property type="gene ID" value="GPUH_0000831101"/>
</dbReference>
<accession>A0A183DHW1</accession>
<reference evidence="1 2" key="2">
    <citation type="submission" date="2018-11" db="EMBL/GenBank/DDBJ databases">
        <authorList>
            <consortium name="Pathogen Informatics"/>
        </authorList>
    </citation>
    <scope>NUCLEOTIDE SEQUENCE [LARGE SCALE GENOMIC DNA]</scope>
</reference>
<protein>
    <submittedName>
        <fullName evidence="3">V-SNARE domain-containing protein</fullName>
    </submittedName>
</protein>
<evidence type="ECO:0000313" key="1">
    <source>
        <dbReference type="EMBL" id="VDK61742.1"/>
    </source>
</evidence>
<sequence>MDEIEQQMIKRKKIETEAGDAFTVRAANLRELEADLDGSMKQVASPIIHKYEQELRQIRKKKLCATTMAEMNLTTKRVLFDLIGWAVSFLRNTLYILARIRDIVVYYAPS</sequence>
<evidence type="ECO:0000313" key="3">
    <source>
        <dbReference type="WBParaSite" id="GPUH_0000831101-mRNA-1"/>
    </source>
</evidence>
<reference evidence="3" key="1">
    <citation type="submission" date="2016-06" db="UniProtKB">
        <authorList>
            <consortium name="WormBaseParasite"/>
        </authorList>
    </citation>
    <scope>IDENTIFICATION</scope>
</reference>
<gene>
    <name evidence="1" type="ORF">GPUH_LOCUS8301</name>
</gene>
<organism evidence="3">
    <name type="scientific">Gongylonema pulchrum</name>
    <dbReference type="NCBI Taxonomy" id="637853"/>
    <lineage>
        <taxon>Eukaryota</taxon>
        <taxon>Metazoa</taxon>
        <taxon>Ecdysozoa</taxon>
        <taxon>Nematoda</taxon>
        <taxon>Chromadorea</taxon>
        <taxon>Rhabditida</taxon>
        <taxon>Spirurina</taxon>
        <taxon>Spiruromorpha</taxon>
        <taxon>Spiruroidea</taxon>
        <taxon>Gongylonematidae</taxon>
        <taxon>Gongylonema</taxon>
    </lineage>
</organism>
<dbReference type="Proteomes" id="UP000271098">
    <property type="component" value="Unassembled WGS sequence"/>
</dbReference>
<dbReference type="AlphaFoldDB" id="A0A183DHW1"/>
<dbReference type="OrthoDB" id="5852042at2759"/>
<evidence type="ECO:0000313" key="2">
    <source>
        <dbReference type="Proteomes" id="UP000271098"/>
    </source>
</evidence>
<keyword evidence="2" id="KW-1185">Reference proteome</keyword>
<dbReference type="EMBL" id="UYRT01023818">
    <property type="protein sequence ID" value="VDK61742.1"/>
    <property type="molecule type" value="Genomic_DNA"/>
</dbReference>
<proteinExistence type="predicted"/>
<name>A0A183DHW1_9BILA</name>